<dbReference type="AlphaFoldDB" id="A0A6H9YYC2"/>
<evidence type="ECO:0000313" key="1">
    <source>
        <dbReference type="EMBL" id="KAB2347747.1"/>
    </source>
</evidence>
<keyword evidence="2" id="KW-1185">Reference proteome</keyword>
<protein>
    <submittedName>
        <fullName evidence="1">Uncharacterized protein</fullName>
    </submittedName>
</protein>
<gene>
    <name evidence="1" type="ORF">F8566_17730</name>
</gene>
<evidence type="ECO:0000313" key="2">
    <source>
        <dbReference type="Proteomes" id="UP000468735"/>
    </source>
</evidence>
<dbReference type="RefSeq" id="WP_151561370.1">
    <property type="nucleotide sequence ID" value="NZ_WBMT01000008.1"/>
</dbReference>
<name>A0A6H9YYC2_9ACTN</name>
<sequence length="102" mass="11730">MIALLASPEYGFGLARRHRTAKARLPFDAIVVIVEERDHQEIELRNLDYRWPKVDTFGDGLIVVNSRCKHPSRPKDVTPWETAWLDGAIERWGAAASLRLRH</sequence>
<proteinExistence type="predicted"/>
<comment type="caution">
    <text evidence="1">The sequence shown here is derived from an EMBL/GenBank/DDBJ whole genome shotgun (WGS) entry which is preliminary data.</text>
</comment>
<dbReference type="EMBL" id="WBMT01000008">
    <property type="protein sequence ID" value="KAB2347747.1"/>
    <property type="molecule type" value="Genomic_DNA"/>
</dbReference>
<organism evidence="1 2">
    <name type="scientific">Actinomadura rudentiformis</name>
    <dbReference type="NCBI Taxonomy" id="359158"/>
    <lineage>
        <taxon>Bacteria</taxon>
        <taxon>Bacillati</taxon>
        <taxon>Actinomycetota</taxon>
        <taxon>Actinomycetes</taxon>
        <taxon>Streptosporangiales</taxon>
        <taxon>Thermomonosporaceae</taxon>
        <taxon>Actinomadura</taxon>
    </lineage>
</organism>
<accession>A0A6H9YYC2</accession>
<dbReference type="OrthoDB" id="6636929at2"/>
<dbReference type="Proteomes" id="UP000468735">
    <property type="component" value="Unassembled WGS sequence"/>
</dbReference>
<reference evidence="1 2" key="1">
    <citation type="submission" date="2019-09" db="EMBL/GenBank/DDBJ databases">
        <title>Actinomadura physcomitrii sp. nov., a novel actinomycete isolated from moss [Physcomitrium sphaericum (Ludw) Fuernr].</title>
        <authorList>
            <person name="Zhuang X."/>
            <person name="Liu C."/>
        </authorList>
    </citation>
    <scope>NUCLEOTIDE SEQUENCE [LARGE SCALE GENOMIC DNA]</scope>
    <source>
        <strain evidence="1 2">HMC1</strain>
    </source>
</reference>